<dbReference type="InterPro" id="IPR029044">
    <property type="entry name" value="Nucleotide-diphossugar_trans"/>
</dbReference>
<evidence type="ECO:0000256" key="2">
    <source>
        <dbReference type="ARBA" id="ARBA00022676"/>
    </source>
</evidence>
<evidence type="ECO:0000313" key="6">
    <source>
        <dbReference type="Proteomes" id="UP000601768"/>
    </source>
</evidence>
<proteinExistence type="inferred from homology"/>
<comment type="similarity">
    <text evidence="1">Belongs to the glycosyltransferase 2 family.</text>
</comment>
<dbReference type="PANTHER" id="PTHR43685">
    <property type="entry name" value="GLYCOSYLTRANSFERASE"/>
    <property type="match status" value="1"/>
</dbReference>
<dbReference type="AlphaFoldDB" id="A0A8J6M0K7"/>
<gene>
    <name evidence="5" type="ORF">H8B19_03455</name>
</gene>
<keyword evidence="3" id="KW-0808">Transferase</keyword>
<reference evidence="5" key="2">
    <citation type="submission" date="2020-08" db="EMBL/GenBank/DDBJ databases">
        <authorList>
            <person name="Lai Q."/>
        </authorList>
    </citation>
    <scope>NUCLEOTIDE SEQUENCE</scope>
    <source>
        <strain evidence="5">S27-2</strain>
    </source>
</reference>
<dbReference type="InterPro" id="IPR001173">
    <property type="entry name" value="Glyco_trans_2-like"/>
</dbReference>
<comment type="caution">
    <text evidence="5">The sequence shown here is derived from an EMBL/GenBank/DDBJ whole genome shotgun (WGS) entry which is preliminary data.</text>
</comment>
<evidence type="ECO:0000256" key="3">
    <source>
        <dbReference type="ARBA" id="ARBA00022679"/>
    </source>
</evidence>
<accession>A0A8J6M0K7</accession>
<dbReference type="EMBL" id="JACNEP010000002">
    <property type="protein sequence ID" value="MBC3764918.1"/>
    <property type="molecule type" value="Genomic_DNA"/>
</dbReference>
<organism evidence="5 6">
    <name type="scientific">Neptunicella marina</name>
    <dbReference type="NCBI Taxonomy" id="2125989"/>
    <lineage>
        <taxon>Bacteria</taxon>
        <taxon>Pseudomonadati</taxon>
        <taxon>Pseudomonadota</taxon>
        <taxon>Gammaproteobacteria</taxon>
        <taxon>Alteromonadales</taxon>
        <taxon>Alteromonadaceae</taxon>
        <taxon>Neptunicella</taxon>
    </lineage>
</organism>
<evidence type="ECO:0000313" key="5">
    <source>
        <dbReference type="EMBL" id="MBC3764918.1"/>
    </source>
</evidence>
<evidence type="ECO:0000259" key="4">
    <source>
        <dbReference type="Pfam" id="PF00535"/>
    </source>
</evidence>
<evidence type="ECO:0000256" key="1">
    <source>
        <dbReference type="ARBA" id="ARBA00006739"/>
    </source>
</evidence>
<dbReference type="PANTHER" id="PTHR43685:SF5">
    <property type="entry name" value="GLYCOSYLTRANSFERASE EPSE-RELATED"/>
    <property type="match status" value="1"/>
</dbReference>
<keyword evidence="2" id="KW-0328">Glycosyltransferase</keyword>
<protein>
    <submittedName>
        <fullName evidence="5">Glycosyltransferase</fullName>
    </submittedName>
</protein>
<keyword evidence="6" id="KW-1185">Reference proteome</keyword>
<dbReference type="InterPro" id="IPR050834">
    <property type="entry name" value="Glycosyltransf_2"/>
</dbReference>
<dbReference type="Pfam" id="PF00535">
    <property type="entry name" value="Glycos_transf_2"/>
    <property type="match status" value="1"/>
</dbReference>
<name>A0A8J6M0K7_9ALTE</name>
<dbReference type="Proteomes" id="UP000601768">
    <property type="component" value="Unassembled WGS sequence"/>
</dbReference>
<sequence>MIDKFTVDTEVKVSTCEAVVGMAVYKGDRVDWVQQAIESVLSQLYTDFVFAIVFDGEVGGEIESLVRDTLFKHRNVALIRSSENRGLSACMNYVVEWSKRLAPLFFFRMDADDIACENRLLVQTKFLKSNPSVSILGSALDEINEQGNVVGQRKLPLSHEEIIKFLPKRCSLNHPTVGLRFSVFDAGFRYSEKLANTQDYFLWADLAAAGYKFTNLSEKLLKFRRVNNFYKRRGINKSINEFKARWYTMKKLNQFTVANIMYACAVICLRMMPSQIIKIAYTFDRYLLEKIVKH</sequence>
<reference evidence="5" key="1">
    <citation type="journal article" date="2018" name="Int. J. Syst. Evol. Microbiol.">
        <title>Neptunicella marina gen. nov., sp. nov., isolated from surface seawater.</title>
        <authorList>
            <person name="Liu X."/>
            <person name="Lai Q."/>
            <person name="Du Y."/>
            <person name="Zhang X."/>
            <person name="Liu Z."/>
            <person name="Sun F."/>
            <person name="Shao Z."/>
        </authorList>
    </citation>
    <scope>NUCLEOTIDE SEQUENCE</scope>
    <source>
        <strain evidence="5">S27-2</strain>
    </source>
</reference>
<feature type="domain" description="Glycosyltransferase 2-like" evidence="4">
    <location>
        <begin position="30"/>
        <end position="184"/>
    </location>
</feature>
<dbReference type="Gene3D" id="3.90.550.10">
    <property type="entry name" value="Spore Coat Polysaccharide Biosynthesis Protein SpsA, Chain A"/>
    <property type="match status" value="1"/>
</dbReference>
<dbReference type="SUPFAM" id="SSF53448">
    <property type="entry name" value="Nucleotide-diphospho-sugar transferases"/>
    <property type="match status" value="1"/>
</dbReference>
<dbReference type="GO" id="GO:0016757">
    <property type="term" value="F:glycosyltransferase activity"/>
    <property type="evidence" value="ECO:0007669"/>
    <property type="project" value="UniProtKB-KW"/>
</dbReference>
<dbReference type="RefSeq" id="WP_186505386.1">
    <property type="nucleotide sequence ID" value="NZ_JACNEP010000002.1"/>
</dbReference>